<dbReference type="AlphaFoldDB" id="A0A4V2L5I0"/>
<dbReference type="RefSeq" id="WP_131475169.1">
    <property type="nucleotide sequence ID" value="NZ_SJPE01000002.1"/>
</dbReference>
<accession>A0A4V2L5I0</accession>
<evidence type="ECO:0000256" key="1">
    <source>
        <dbReference type="SAM" id="Phobius"/>
    </source>
</evidence>
<evidence type="ECO:0008006" key="4">
    <source>
        <dbReference type="Google" id="ProtNLM"/>
    </source>
</evidence>
<keyword evidence="1" id="KW-0812">Transmembrane</keyword>
<gene>
    <name evidence="2" type="ORF">EZL74_03330</name>
</gene>
<feature type="transmembrane region" description="Helical" evidence="1">
    <location>
        <begin position="117"/>
        <end position="138"/>
    </location>
</feature>
<evidence type="ECO:0000313" key="3">
    <source>
        <dbReference type="Proteomes" id="UP000293300"/>
    </source>
</evidence>
<reference evidence="2 3" key="1">
    <citation type="submission" date="2019-02" db="EMBL/GenBank/DDBJ databases">
        <title>Flavobacterium sp. RD-2-33 isolated from forest soil.</title>
        <authorList>
            <person name="Chaudhary D.K."/>
        </authorList>
    </citation>
    <scope>NUCLEOTIDE SEQUENCE [LARGE SCALE GENOMIC DNA]</scope>
    <source>
        <strain evidence="2 3">RD-2-33</strain>
    </source>
</reference>
<sequence length="146" mass="15960">MKLPKELANGILIFAGIALYFFIMEFSGLSKILYLRALNAAFVFYGISRTLDSNIKEGKIGYVSNLLSAAITAIIGVLLSIAGLLTYIYMRGGDAYIDQLSGEFLFGGKPTANEYCIGVLFEGIASSLILVFVAMQFWRKKMSTAN</sequence>
<comment type="caution">
    <text evidence="2">The sequence shown here is derived from an EMBL/GenBank/DDBJ whole genome shotgun (WGS) entry which is preliminary data.</text>
</comment>
<name>A0A4V2L5I0_9FLAO</name>
<keyword evidence="1" id="KW-0472">Membrane</keyword>
<evidence type="ECO:0000313" key="2">
    <source>
        <dbReference type="EMBL" id="TBX70719.1"/>
    </source>
</evidence>
<protein>
    <recommendedName>
        <fullName evidence="4">DUF4199 domain-containing protein</fullName>
    </recommendedName>
</protein>
<organism evidence="2 3">
    <name type="scientific">Flavobacterium silvisoli</name>
    <dbReference type="NCBI Taxonomy" id="2529433"/>
    <lineage>
        <taxon>Bacteria</taxon>
        <taxon>Pseudomonadati</taxon>
        <taxon>Bacteroidota</taxon>
        <taxon>Flavobacteriia</taxon>
        <taxon>Flavobacteriales</taxon>
        <taxon>Flavobacteriaceae</taxon>
        <taxon>Flavobacterium</taxon>
    </lineage>
</organism>
<proteinExistence type="predicted"/>
<keyword evidence="3" id="KW-1185">Reference proteome</keyword>
<feature type="transmembrane region" description="Helical" evidence="1">
    <location>
        <begin position="7"/>
        <end position="26"/>
    </location>
</feature>
<dbReference type="EMBL" id="SJPE01000002">
    <property type="protein sequence ID" value="TBX70719.1"/>
    <property type="molecule type" value="Genomic_DNA"/>
</dbReference>
<feature type="transmembrane region" description="Helical" evidence="1">
    <location>
        <begin position="63"/>
        <end position="90"/>
    </location>
</feature>
<dbReference type="OrthoDB" id="1361176at2"/>
<keyword evidence="1" id="KW-1133">Transmembrane helix</keyword>
<dbReference type="Proteomes" id="UP000293300">
    <property type="component" value="Unassembled WGS sequence"/>
</dbReference>